<keyword evidence="6" id="KW-0285">Flavoprotein</keyword>
<evidence type="ECO:0000256" key="2">
    <source>
        <dbReference type="ARBA" id="ARBA00004924"/>
    </source>
</evidence>
<sequence length="462" mass="50771">MSARDAALAPDRIRDVVAVGLGPANLGLACLADPLDDLDLVVLERKPRFDWHPGMMLPTAHLQTPFLADLVTLADPTSRFSFLAYLKDTGRLYSFYIREDFFPLRSEYVAYCRWAAERARGIELDRDVRAISFDEGRGAYVVESVDAAGAAHVHRGRNLVVGVGTPPWLPEAVRDLPGVIHSSGYLGAKTRLQERDAITVVGSGQSAAEIYRDLLEDIDVRGYRLDWITRSPRFFPLEYTRLTLEMTSPEYSDHFFGLPADTRDVLLREQRNLYKGIDSELIDDVFQTLYRKRLAFDALRAEGRLAPGGDAGSGVPTRLLTNAEVVSSRGTPDGGAVLGLRHAETGAEREWPTGAVVMASGYDAQAPRILDGLGDRVHRDARGRLDVAREHTVDDAGTLFVQNAEVHTHGFVAPDLGMTAHRNSRILRAITGREPYPVEERIAFQEFGLPEGAPAAGSGVLA</sequence>
<accession>A0A399SUW1</accession>
<evidence type="ECO:0000256" key="3">
    <source>
        <dbReference type="ARBA" id="ARBA00007588"/>
    </source>
</evidence>
<evidence type="ECO:0000256" key="15">
    <source>
        <dbReference type="ARBA" id="ARBA00048407"/>
    </source>
</evidence>
<evidence type="ECO:0000256" key="14">
    <source>
        <dbReference type="ARBA" id="ARBA00032738"/>
    </source>
</evidence>
<comment type="cofactor">
    <cofactor evidence="1">
        <name>FAD</name>
        <dbReference type="ChEBI" id="CHEBI:57692"/>
    </cofactor>
</comment>
<comment type="caution">
    <text evidence="16">The sequence shown here is derived from an EMBL/GenBank/DDBJ whole genome shotgun (WGS) entry which is preliminary data.</text>
</comment>
<evidence type="ECO:0000256" key="5">
    <source>
        <dbReference type="ARBA" id="ARBA00016406"/>
    </source>
</evidence>
<comment type="pathway">
    <text evidence="2">Siderophore biosynthesis.</text>
</comment>
<evidence type="ECO:0000256" key="7">
    <source>
        <dbReference type="ARBA" id="ARBA00022827"/>
    </source>
</evidence>
<dbReference type="PROSITE" id="PS51257">
    <property type="entry name" value="PROKAR_LIPOPROTEIN"/>
    <property type="match status" value="1"/>
</dbReference>
<evidence type="ECO:0000313" key="17">
    <source>
        <dbReference type="Proteomes" id="UP000266484"/>
    </source>
</evidence>
<evidence type="ECO:0000256" key="12">
    <source>
        <dbReference type="ARBA" id="ARBA00031158"/>
    </source>
</evidence>
<dbReference type="Gene3D" id="3.50.50.60">
    <property type="entry name" value="FAD/NAD(P)-binding domain"/>
    <property type="match status" value="1"/>
</dbReference>
<evidence type="ECO:0000256" key="13">
    <source>
        <dbReference type="ARBA" id="ARBA00032493"/>
    </source>
</evidence>
<evidence type="ECO:0000256" key="6">
    <source>
        <dbReference type="ARBA" id="ARBA00022630"/>
    </source>
</evidence>
<organism evidence="16 17">
    <name type="scientific">Clavibacter lycopersici</name>
    <dbReference type="NCBI Taxonomy" id="2301718"/>
    <lineage>
        <taxon>Bacteria</taxon>
        <taxon>Bacillati</taxon>
        <taxon>Actinomycetota</taxon>
        <taxon>Actinomycetes</taxon>
        <taxon>Micrococcales</taxon>
        <taxon>Microbacteriaceae</taxon>
        <taxon>Clavibacter</taxon>
    </lineage>
</organism>
<dbReference type="RefSeq" id="WP_119382354.1">
    <property type="nucleotide sequence ID" value="NZ_QWGT01000296.1"/>
</dbReference>
<dbReference type="Proteomes" id="UP000266484">
    <property type="component" value="Unassembled WGS sequence"/>
</dbReference>
<dbReference type="GO" id="GO:0047091">
    <property type="term" value="F:L-lysine 6-monooxygenase (NADPH) activity"/>
    <property type="evidence" value="ECO:0007669"/>
    <property type="project" value="UniProtKB-EC"/>
</dbReference>
<evidence type="ECO:0000256" key="11">
    <source>
        <dbReference type="ARBA" id="ARBA00029939"/>
    </source>
</evidence>
<keyword evidence="17" id="KW-1185">Reference proteome</keyword>
<dbReference type="EC" id="1.14.13.59" evidence="4"/>
<evidence type="ECO:0000256" key="10">
    <source>
        <dbReference type="ARBA" id="ARBA00023033"/>
    </source>
</evidence>
<name>A0A399SUW1_9MICO</name>
<keyword evidence="10" id="KW-0503">Monooxygenase</keyword>
<dbReference type="SUPFAM" id="SSF51905">
    <property type="entry name" value="FAD/NAD(P)-binding domain"/>
    <property type="match status" value="1"/>
</dbReference>
<protein>
    <recommendedName>
        <fullName evidence="5">L-lysine N6-monooxygenase MbtG</fullName>
        <ecNumber evidence="4">1.14.13.59</ecNumber>
    </recommendedName>
    <alternativeName>
        <fullName evidence="14">Lysine 6-N-hydroxylase</fullName>
    </alternativeName>
    <alternativeName>
        <fullName evidence="13">Lysine N6-hydroxylase</fullName>
    </alternativeName>
    <alternativeName>
        <fullName evidence="11">Lysine-N-oxygenase</fullName>
    </alternativeName>
    <alternativeName>
        <fullName evidence="12">Mycobactin synthase protein G</fullName>
    </alternativeName>
</protein>
<keyword evidence="7" id="KW-0274">FAD</keyword>
<dbReference type="AlphaFoldDB" id="A0A399SUW1"/>
<dbReference type="OrthoDB" id="7527071at2"/>
<dbReference type="Pfam" id="PF13434">
    <property type="entry name" value="Lys_Orn_oxgnase"/>
    <property type="match status" value="1"/>
</dbReference>
<dbReference type="PANTHER" id="PTHR42802:SF1">
    <property type="entry name" value="L-ORNITHINE N(5)-MONOOXYGENASE"/>
    <property type="match status" value="1"/>
</dbReference>
<gene>
    <name evidence="16" type="ORF">DZG00_14115</name>
</gene>
<evidence type="ECO:0000256" key="1">
    <source>
        <dbReference type="ARBA" id="ARBA00001974"/>
    </source>
</evidence>
<reference evidence="16 17" key="1">
    <citation type="submission" date="2018-08" db="EMBL/GenBank/DDBJ databases">
        <title>Genome Sequence of Clavibacter michiganensis Subspecies type strains, and the Atypical Peach-Colored Strains Isolated from Tomato.</title>
        <authorList>
            <person name="Osdaghi E."/>
            <person name="Portier P."/>
            <person name="Briand M."/>
            <person name="Jacques M.-A."/>
        </authorList>
    </citation>
    <scope>NUCLEOTIDE SEQUENCE [LARGE SCALE GENOMIC DNA]</scope>
    <source>
        <strain evidence="16 17">CFBP 8615</strain>
    </source>
</reference>
<evidence type="ECO:0000256" key="9">
    <source>
        <dbReference type="ARBA" id="ARBA00023002"/>
    </source>
</evidence>
<keyword evidence="9" id="KW-0560">Oxidoreductase</keyword>
<proteinExistence type="inferred from homology"/>
<dbReference type="PANTHER" id="PTHR42802">
    <property type="entry name" value="MONOOXYGENASE"/>
    <property type="match status" value="1"/>
</dbReference>
<keyword evidence="8" id="KW-0521">NADP</keyword>
<evidence type="ECO:0000256" key="4">
    <source>
        <dbReference type="ARBA" id="ARBA00013076"/>
    </source>
</evidence>
<comment type="similarity">
    <text evidence="3">Belongs to the lysine N(6)-hydroxylase/L-ornithine N(5)-oxygenase family.</text>
</comment>
<dbReference type="InterPro" id="IPR036188">
    <property type="entry name" value="FAD/NAD-bd_sf"/>
</dbReference>
<dbReference type="EMBL" id="QWGT01000296">
    <property type="protein sequence ID" value="RIJ46392.1"/>
    <property type="molecule type" value="Genomic_DNA"/>
</dbReference>
<evidence type="ECO:0000256" key="8">
    <source>
        <dbReference type="ARBA" id="ARBA00022857"/>
    </source>
</evidence>
<dbReference type="InterPro" id="IPR025700">
    <property type="entry name" value="Lys/Orn_oxygenase"/>
</dbReference>
<evidence type="ECO:0000313" key="16">
    <source>
        <dbReference type="EMBL" id="RIJ46392.1"/>
    </source>
</evidence>
<comment type="catalytic activity">
    <reaction evidence="15">
        <text>L-lysine + NADPH + O2 = N(6)-hydroxy-L-lysine + NADP(+) + H2O</text>
        <dbReference type="Rhea" id="RHEA:23228"/>
        <dbReference type="ChEBI" id="CHEBI:15377"/>
        <dbReference type="ChEBI" id="CHEBI:15379"/>
        <dbReference type="ChEBI" id="CHEBI:32551"/>
        <dbReference type="ChEBI" id="CHEBI:57783"/>
        <dbReference type="ChEBI" id="CHEBI:57820"/>
        <dbReference type="ChEBI" id="CHEBI:58349"/>
        <dbReference type="EC" id="1.14.13.59"/>
    </reaction>
</comment>